<feature type="signal peptide" evidence="1">
    <location>
        <begin position="1"/>
        <end position="17"/>
    </location>
</feature>
<sequence>MHLQQVLLAALYSQAHAAISFGQQEKLYDRENHHIAWWEGQSACSVKSAVEMGYTTVSLCSMKFKLPGDNTEYHAAYCGTNDFAIYRGDGSLYGKCSGKDYGKKIGCGAVDHDVVKHYVLIKRGLYRQFIHKARA</sequence>
<accession>A0A1L7UYU9</accession>
<proteinExistence type="predicted"/>
<name>A0A1L7UYU9_FUSPR</name>
<organism evidence="2 3">
    <name type="scientific">Fusarium proliferatum (strain ET1)</name>
    <name type="common">Orchid endophyte fungus</name>
    <dbReference type="NCBI Taxonomy" id="1227346"/>
    <lineage>
        <taxon>Eukaryota</taxon>
        <taxon>Fungi</taxon>
        <taxon>Dikarya</taxon>
        <taxon>Ascomycota</taxon>
        <taxon>Pezizomycotina</taxon>
        <taxon>Sordariomycetes</taxon>
        <taxon>Hypocreomycetidae</taxon>
        <taxon>Hypocreales</taxon>
        <taxon>Nectriaceae</taxon>
        <taxon>Fusarium</taxon>
        <taxon>Fusarium fujikuroi species complex</taxon>
    </lineage>
</organism>
<evidence type="ECO:0000313" key="3">
    <source>
        <dbReference type="Proteomes" id="UP000183971"/>
    </source>
</evidence>
<dbReference type="GeneID" id="42046863"/>
<keyword evidence="1" id="KW-0732">Signal</keyword>
<dbReference type="RefSeq" id="XP_031074497.1">
    <property type="nucleotide sequence ID" value="XM_031225495.1"/>
</dbReference>
<comment type="caution">
    <text evidence="2">The sequence shown here is derived from an EMBL/GenBank/DDBJ whole genome shotgun (WGS) entry which is preliminary data.</text>
</comment>
<reference evidence="3" key="1">
    <citation type="journal article" date="2016" name="Genome Biol. Evol.">
        <title>Comparative 'omics' of the Fusarium fujikuroi species complex highlights differences in genetic potential and metabolite synthesis.</title>
        <authorList>
            <person name="Niehaus E.-M."/>
            <person name="Muensterkoetter M."/>
            <person name="Proctor R.H."/>
            <person name="Brown D.W."/>
            <person name="Sharon A."/>
            <person name="Idan Y."/>
            <person name="Oren-Young L."/>
            <person name="Sieber C.M."/>
            <person name="Novak O."/>
            <person name="Pencik A."/>
            <person name="Tarkowska D."/>
            <person name="Hromadova K."/>
            <person name="Freeman S."/>
            <person name="Maymon M."/>
            <person name="Elazar M."/>
            <person name="Youssef S.A."/>
            <person name="El-Shabrawy E.S.M."/>
            <person name="Shalaby A.B.A."/>
            <person name="Houterman P."/>
            <person name="Brock N.L."/>
            <person name="Burkhardt I."/>
            <person name="Tsavkelova E.A."/>
            <person name="Dickschat J.S."/>
            <person name="Galuszka P."/>
            <person name="Gueldener U."/>
            <person name="Tudzynski B."/>
        </authorList>
    </citation>
    <scope>NUCLEOTIDE SEQUENCE [LARGE SCALE GENOMIC DNA]</scope>
    <source>
        <strain evidence="3">ET1</strain>
    </source>
</reference>
<keyword evidence="3" id="KW-1185">Reference proteome</keyword>
<feature type="chain" id="PRO_5012205480" evidence="1">
    <location>
        <begin position="18"/>
        <end position="135"/>
    </location>
</feature>
<evidence type="ECO:0000256" key="1">
    <source>
        <dbReference type="SAM" id="SignalP"/>
    </source>
</evidence>
<evidence type="ECO:0000313" key="2">
    <source>
        <dbReference type="EMBL" id="CZR32651.1"/>
    </source>
</evidence>
<dbReference type="AlphaFoldDB" id="A0A1L7UYU9"/>
<dbReference type="EMBL" id="FJOF01000001">
    <property type="protein sequence ID" value="CZR32651.1"/>
    <property type="molecule type" value="Genomic_DNA"/>
</dbReference>
<dbReference type="VEuPathDB" id="FungiDB:FPRO_01976"/>
<protein>
    <submittedName>
        <fullName evidence="2">Uncharacterized protein</fullName>
    </submittedName>
</protein>
<gene>
    <name evidence="2" type="ORF">FPRO_01976</name>
</gene>
<dbReference type="Proteomes" id="UP000183971">
    <property type="component" value="Unassembled WGS sequence"/>
</dbReference>